<dbReference type="AlphaFoldDB" id="A0A1L8W9A3"/>
<dbReference type="STRING" id="150033.RV14_GL001544"/>
<name>A0A1L8W9A3_9ENTE</name>
<proteinExistence type="predicted"/>
<comment type="caution">
    <text evidence="1">The sequence shown here is derived from an EMBL/GenBank/DDBJ whole genome shotgun (WGS) entry which is preliminary data.</text>
</comment>
<dbReference type="EMBL" id="JXLB01000033">
    <property type="protein sequence ID" value="OJG77594.1"/>
    <property type="molecule type" value="Genomic_DNA"/>
</dbReference>
<protein>
    <submittedName>
        <fullName evidence="1">Uncharacterized protein</fullName>
    </submittedName>
</protein>
<evidence type="ECO:0000313" key="2">
    <source>
        <dbReference type="Proteomes" id="UP000182152"/>
    </source>
</evidence>
<organism evidence="1 2">
    <name type="scientific">Enterococcus ratti</name>
    <dbReference type="NCBI Taxonomy" id="150033"/>
    <lineage>
        <taxon>Bacteria</taxon>
        <taxon>Bacillati</taxon>
        <taxon>Bacillota</taxon>
        <taxon>Bacilli</taxon>
        <taxon>Lactobacillales</taxon>
        <taxon>Enterococcaceae</taxon>
        <taxon>Enterococcus</taxon>
    </lineage>
</organism>
<dbReference type="Proteomes" id="UP000182152">
    <property type="component" value="Unassembled WGS sequence"/>
</dbReference>
<accession>A0A1L8W9A3</accession>
<gene>
    <name evidence="1" type="ORF">RV14_GL001544</name>
</gene>
<reference evidence="1 2" key="1">
    <citation type="submission" date="2014-12" db="EMBL/GenBank/DDBJ databases">
        <title>Draft genome sequences of 29 type strains of Enterococci.</title>
        <authorList>
            <person name="Zhong Z."/>
            <person name="Sun Z."/>
            <person name="Liu W."/>
            <person name="Zhang W."/>
            <person name="Zhang H."/>
        </authorList>
    </citation>
    <scope>NUCLEOTIDE SEQUENCE [LARGE SCALE GENOMIC DNA]</scope>
    <source>
        <strain evidence="1 2">DSM 15687</strain>
    </source>
</reference>
<keyword evidence="2" id="KW-1185">Reference proteome</keyword>
<evidence type="ECO:0000313" key="1">
    <source>
        <dbReference type="EMBL" id="OJG77594.1"/>
    </source>
</evidence>
<sequence length="61" mass="7403">MEYEADRFMIEKLLDRYIAKSELEPHNINYMKFIEDNNLSVRFEPLVKELLKARIYCYAAL</sequence>